<evidence type="ECO:0000313" key="2">
    <source>
        <dbReference type="Proteomes" id="UP000436138"/>
    </source>
</evidence>
<reference evidence="1 2" key="1">
    <citation type="submission" date="2019-12" db="EMBL/GenBank/DDBJ databases">
        <title>Streptomyces sp. strain T44 isolated from rhizosphere soil of Broussonetia papyrifera.</title>
        <authorList>
            <person name="Mo P."/>
        </authorList>
    </citation>
    <scope>NUCLEOTIDE SEQUENCE [LARGE SCALE GENOMIC DNA]</scope>
    <source>
        <strain evidence="1 2">T44</strain>
    </source>
</reference>
<evidence type="ECO:0000313" key="1">
    <source>
        <dbReference type="EMBL" id="QHA04586.1"/>
    </source>
</evidence>
<keyword evidence="2" id="KW-1185">Reference proteome</keyword>
<sequence>MKNLVIIDPEAPRGFRRRSYALRVEGKTVRPPALRKFVQVVVKAQRDFAERERLEAAWVQRQLATAPPLTMAQTRMLRRVKSDLIRAAQKT</sequence>
<dbReference type="Proteomes" id="UP000436138">
    <property type="component" value="Chromosome"/>
</dbReference>
<organism evidence="1 2">
    <name type="scientific">Streptomyces broussonetiae</name>
    <dbReference type="NCBI Taxonomy" id="2686304"/>
    <lineage>
        <taxon>Bacteria</taxon>
        <taxon>Bacillati</taxon>
        <taxon>Actinomycetota</taxon>
        <taxon>Actinomycetes</taxon>
        <taxon>Kitasatosporales</taxon>
        <taxon>Streptomycetaceae</taxon>
        <taxon>Streptomyces</taxon>
    </lineage>
</organism>
<dbReference type="EMBL" id="CP047020">
    <property type="protein sequence ID" value="QHA04586.1"/>
    <property type="molecule type" value="Genomic_DNA"/>
</dbReference>
<name>A0A6I6N834_9ACTN</name>
<dbReference type="AlphaFoldDB" id="A0A6I6N834"/>
<protein>
    <submittedName>
        <fullName evidence="1">Uncharacterized protein</fullName>
    </submittedName>
</protein>
<dbReference type="RefSeq" id="WP_158920429.1">
    <property type="nucleotide sequence ID" value="NZ_CP047020.1"/>
</dbReference>
<gene>
    <name evidence="1" type="ORF">GQF42_15965</name>
</gene>
<accession>A0A6I6N834</accession>
<proteinExistence type="predicted"/>
<dbReference type="KEGG" id="sbro:GQF42_15965"/>